<name>A0A0G4IX37_PLABS</name>
<keyword evidence="3" id="KW-0496">Mitochondrion</keyword>
<dbReference type="OMA" id="NINRIAW"/>
<dbReference type="EMBL" id="OVEO01000012">
    <property type="protein sequence ID" value="SPQ99550.1"/>
    <property type="molecule type" value="Genomic_DNA"/>
</dbReference>
<gene>
    <name evidence="2" type="ORF">PBRA_007652</name>
    <name evidence="3" type="ORF">PLBR_LOCUS6765</name>
</gene>
<evidence type="ECO:0000313" key="5">
    <source>
        <dbReference type="Proteomes" id="UP000290189"/>
    </source>
</evidence>
<geneLocation type="mitochondrion" evidence="3"/>
<accession>A0A0G4IX37</accession>
<feature type="signal peptide" evidence="1">
    <location>
        <begin position="1"/>
        <end position="32"/>
    </location>
</feature>
<keyword evidence="4" id="KW-1185">Reference proteome</keyword>
<evidence type="ECO:0000313" key="3">
    <source>
        <dbReference type="EMBL" id="SPQ99550.1"/>
    </source>
</evidence>
<feature type="chain" id="PRO_5035990777" evidence="1">
    <location>
        <begin position="33"/>
        <end position="388"/>
    </location>
</feature>
<reference evidence="2 4" key="1">
    <citation type="submission" date="2015-02" db="EMBL/GenBank/DDBJ databases">
        <authorList>
            <person name="Chooi Y.-H."/>
        </authorList>
    </citation>
    <scope>NUCLEOTIDE SEQUENCE [LARGE SCALE GENOMIC DNA]</scope>
    <source>
        <strain evidence="2">E3</strain>
    </source>
</reference>
<dbReference type="AlphaFoldDB" id="A0A0G4IX37"/>
<evidence type="ECO:0000256" key="1">
    <source>
        <dbReference type="SAM" id="SignalP"/>
    </source>
</evidence>
<dbReference type="OrthoDB" id="428346at2759"/>
<reference evidence="3 5" key="2">
    <citation type="submission" date="2018-03" db="EMBL/GenBank/DDBJ databases">
        <authorList>
            <person name="Fogelqvist J."/>
        </authorList>
    </citation>
    <scope>NUCLEOTIDE SEQUENCE [LARGE SCALE GENOMIC DNA]</scope>
</reference>
<dbReference type="Proteomes" id="UP000039324">
    <property type="component" value="Unassembled WGS sequence"/>
</dbReference>
<proteinExistence type="predicted"/>
<evidence type="ECO:0000313" key="4">
    <source>
        <dbReference type="Proteomes" id="UP000039324"/>
    </source>
</evidence>
<dbReference type="Proteomes" id="UP000290189">
    <property type="component" value="Unassembled WGS sequence"/>
</dbReference>
<organism evidence="2 4">
    <name type="scientific">Plasmodiophora brassicae</name>
    <name type="common">Clubroot disease agent</name>
    <dbReference type="NCBI Taxonomy" id="37360"/>
    <lineage>
        <taxon>Eukaryota</taxon>
        <taxon>Sar</taxon>
        <taxon>Rhizaria</taxon>
        <taxon>Endomyxa</taxon>
        <taxon>Phytomyxea</taxon>
        <taxon>Plasmodiophorida</taxon>
        <taxon>Plasmodiophoridae</taxon>
        <taxon>Plasmodiophora</taxon>
    </lineage>
</organism>
<sequence length="388" mass="43421">MRWCPLLCLLVIAVQALLFAFLLMSTSSGSRASPPLKLASVRGHPAWIVSYATRHGTPRTKDTKYIVYRCRRGDLCGGIGDRLRGIMATFYLAIATGRAMMIDMDAPIPFDTVMHPTTFDWRYRADIIEPISKVSIDSMDHLNPSILQLLSPEFDQWQAIVLNINRIAWCDILNTHDYQKAFEGAGVPGTGSCRQREREMLFAWAFPALMVPSPGLRLAIQRKRERTGLSEQSPFIGVHIRVGKQLGDPVRHRESDIDKFAECVKNVSRVIGDHPVFLACDDDDAKQLFLKAVPGSVTDSVPPFHIDKPQGDHLSGTLNAWAEFMLLSESSCNILSNSGFSYWPTVLSRDPDTGARCFARYDRCSQELIQDAAAGREWVLRSLTAHNQ</sequence>
<dbReference type="Gene3D" id="3.40.50.11350">
    <property type="match status" value="1"/>
</dbReference>
<protein>
    <submittedName>
        <fullName evidence="2">Uncharacterized protein</fullName>
    </submittedName>
</protein>
<evidence type="ECO:0000313" key="2">
    <source>
        <dbReference type="EMBL" id="CEO99918.1"/>
    </source>
</evidence>
<keyword evidence="1" id="KW-0732">Signal</keyword>
<dbReference type="EMBL" id="CDSF01000095">
    <property type="protein sequence ID" value="CEO99918.1"/>
    <property type="molecule type" value="Genomic_DNA"/>
</dbReference>